<name>A0A381NXN7_9ZZZZ</name>
<evidence type="ECO:0000256" key="3">
    <source>
        <dbReference type="ARBA" id="ARBA00012743"/>
    </source>
</evidence>
<accession>A0A381NXN7</accession>
<dbReference type="SUPFAM" id="SSF56317">
    <property type="entry name" value="Carbon-nitrogen hydrolase"/>
    <property type="match status" value="1"/>
</dbReference>
<comment type="similarity">
    <text evidence="2">In the C-terminal section; belongs to the NAD synthetase family.</text>
</comment>
<evidence type="ECO:0000259" key="9">
    <source>
        <dbReference type="PROSITE" id="PS50263"/>
    </source>
</evidence>
<dbReference type="PROSITE" id="PS00920">
    <property type="entry name" value="NITRIL_CHT_1"/>
    <property type="match status" value="1"/>
</dbReference>
<dbReference type="AlphaFoldDB" id="A0A381NXN7"/>
<dbReference type="GO" id="GO:0000257">
    <property type="term" value="F:nitrilase activity"/>
    <property type="evidence" value="ECO:0007669"/>
    <property type="project" value="UniProtKB-ARBA"/>
</dbReference>
<dbReference type="SUPFAM" id="SSF52402">
    <property type="entry name" value="Adenine nucleotide alpha hydrolases-like"/>
    <property type="match status" value="1"/>
</dbReference>
<sequence length="576" mass="63350">MISKARKPNSSVFLRVALAQINLVVGDFNFNADKIKQYLKQAKRMGADVVLFPELAITGYPPEDLLLKESFLKQCDKNLKKISRYTKGLTAIIGFAEKKGKAIYNSAALLSDGKHVGTYRKMLLPNYGVFDEKRYFHEGNSPVRFRLKGAMLGITICEDLWEDSGPGKILCGQGNVDLLLNISSSPFHKGKGKTREKMIQQRARSYRSHIAYVNLVGGQDELVFDGQSLVVAPDGKIMIRGNSFTEELICSDIALNPKSPKKLFSKTNIRSYQIPASLSKQKKYPPLSVYAYNKKSEVENIFSALVLGTQDYISKNGFSKAVLGLSGGIDSALTAVVASKALGAKNVIGVLMPSPHSSEGSVQDSLSLAKNLGIQTLILPIEKAMKAYDQILGKVFKGTDSDLAEENIQARIRGNLLMALSNKKGWMVLATGNKSEFSVGYCTLYGDMAGGFAVIKDVPKIWVYKISHWVNSKKEIIPESILTKAPSAELRPDQKDTDTLPPYDLLDPILLKYIEEDKSVGKIKVSGLSTADIKRVANLVDASEYKRRQGPPGVKITPKAFGKDRRLPITTNSRSK</sequence>
<evidence type="ECO:0000256" key="6">
    <source>
        <dbReference type="ARBA" id="ARBA00022840"/>
    </source>
</evidence>
<dbReference type="InterPro" id="IPR036526">
    <property type="entry name" value="C-N_Hydrolase_sf"/>
</dbReference>
<dbReference type="NCBIfam" id="TIGR00552">
    <property type="entry name" value="nadE"/>
    <property type="match status" value="1"/>
</dbReference>
<dbReference type="NCBIfam" id="NF010588">
    <property type="entry name" value="PRK13981.1"/>
    <property type="match status" value="1"/>
</dbReference>
<dbReference type="GO" id="GO:0005737">
    <property type="term" value="C:cytoplasm"/>
    <property type="evidence" value="ECO:0007669"/>
    <property type="project" value="InterPro"/>
</dbReference>
<dbReference type="EMBL" id="UINC01000655">
    <property type="protein sequence ID" value="SUZ58999.1"/>
    <property type="molecule type" value="Genomic_DNA"/>
</dbReference>
<comment type="pathway">
    <text evidence="1">Cofactor biosynthesis; NAD(+) biosynthesis; NAD(+) from deamido-NAD(+) (L-Gln route): step 1/1.</text>
</comment>
<dbReference type="InterPro" id="IPR003694">
    <property type="entry name" value="NAD_synthase"/>
</dbReference>
<dbReference type="GO" id="GO:0003952">
    <property type="term" value="F:NAD+ synthase (glutamine-hydrolyzing) activity"/>
    <property type="evidence" value="ECO:0007669"/>
    <property type="project" value="UniProtKB-EC"/>
</dbReference>
<dbReference type="PANTHER" id="PTHR23090:SF9">
    <property type="entry name" value="GLUTAMINE-DEPENDENT NAD(+) SYNTHETASE"/>
    <property type="match status" value="1"/>
</dbReference>
<dbReference type="CDD" id="cd00553">
    <property type="entry name" value="NAD_synthase"/>
    <property type="match status" value="1"/>
</dbReference>
<evidence type="ECO:0000256" key="7">
    <source>
        <dbReference type="ARBA" id="ARBA00023027"/>
    </source>
</evidence>
<organism evidence="10">
    <name type="scientific">marine metagenome</name>
    <dbReference type="NCBI Taxonomy" id="408172"/>
    <lineage>
        <taxon>unclassified sequences</taxon>
        <taxon>metagenomes</taxon>
        <taxon>ecological metagenomes</taxon>
    </lineage>
</organism>
<evidence type="ECO:0000256" key="2">
    <source>
        <dbReference type="ARBA" id="ARBA00007145"/>
    </source>
</evidence>
<evidence type="ECO:0000256" key="1">
    <source>
        <dbReference type="ARBA" id="ARBA00005188"/>
    </source>
</evidence>
<dbReference type="FunFam" id="3.40.50.620:FF:000106">
    <property type="entry name" value="Glutamine-dependent NAD(+) synthetase"/>
    <property type="match status" value="1"/>
</dbReference>
<keyword evidence="6" id="KW-0067">ATP-binding</keyword>
<dbReference type="UniPathway" id="UPA00253">
    <property type="reaction ID" value="UER00334"/>
</dbReference>
<dbReference type="Pfam" id="PF02540">
    <property type="entry name" value="NAD_synthase"/>
    <property type="match status" value="1"/>
</dbReference>
<dbReference type="InterPro" id="IPR014729">
    <property type="entry name" value="Rossmann-like_a/b/a_fold"/>
</dbReference>
<dbReference type="GO" id="GO:0005524">
    <property type="term" value="F:ATP binding"/>
    <property type="evidence" value="ECO:0007669"/>
    <property type="project" value="UniProtKB-KW"/>
</dbReference>
<keyword evidence="4" id="KW-0436">Ligase</keyword>
<dbReference type="GO" id="GO:0004359">
    <property type="term" value="F:glutaminase activity"/>
    <property type="evidence" value="ECO:0007669"/>
    <property type="project" value="InterPro"/>
</dbReference>
<dbReference type="EC" id="6.3.5.1" evidence="3"/>
<dbReference type="Pfam" id="PF00795">
    <property type="entry name" value="CN_hydrolase"/>
    <property type="match status" value="1"/>
</dbReference>
<dbReference type="PROSITE" id="PS50263">
    <property type="entry name" value="CN_HYDROLASE"/>
    <property type="match status" value="1"/>
</dbReference>
<reference evidence="10" key="1">
    <citation type="submission" date="2018-05" db="EMBL/GenBank/DDBJ databases">
        <authorList>
            <person name="Lanie J.A."/>
            <person name="Ng W.-L."/>
            <person name="Kazmierczak K.M."/>
            <person name="Andrzejewski T.M."/>
            <person name="Davidsen T.M."/>
            <person name="Wayne K.J."/>
            <person name="Tettelin H."/>
            <person name="Glass J.I."/>
            <person name="Rusch D."/>
            <person name="Podicherti R."/>
            <person name="Tsui H.-C.T."/>
            <person name="Winkler M.E."/>
        </authorList>
    </citation>
    <scope>NUCLEOTIDE SEQUENCE</scope>
</reference>
<dbReference type="CDD" id="cd07570">
    <property type="entry name" value="GAT_Gln-NAD-synth"/>
    <property type="match status" value="1"/>
</dbReference>
<feature type="domain" description="CN hydrolase" evidence="9">
    <location>
        <begin position="14"/>
        <end position="255"/>
    </location>
</feature>
<gene>
    <name evidence="10" type="ORF">METZ01_LOCUS11853</name>
</gene>
<dbReference type="InterPro" id="IPR003010">
    <property type="entry name" value="C-N_Hydrolase"/>
</dbReference>
<feature type="region of interest" description="Disordered" evidence="8">
    <location>
        <begin position="547"/>
        <end position="576"/>
    </location>
</feature>
<evidence type="ECO:0000256" key="4">
    <source>
        <dbReference type="ARBA" id="ARBA00022598"/>
    </source>
</evidence>
<dbReference type="Gene3D" id="3.40.50.620">
    <property type="entry name" value="HUPs"/>
    <property type="match status" value="1"/>
</dbReference>
<dbReference type="InterPro" id="IPR000132">
    <property type="entry name" value="Nitrilase/CN_hydratase_CS"/>
</dbReference>
<dbReference type="PANTHER" id="PTHR23090">
    <property type="entry name" value="NH 3 /GLUTAMINE-DEPENDENT NAD + SYNTHETASE"/>
    <property type="match status" value="1"/>
</dbReference>
<evidence type="ECO:0000313" key="10">
    <source>
        <dbReference type="EMBL" id="SUZ58999.1"/>
    </source>
</evidence>
<evidence type="ECO:0000256" key="5">
    <source>
        <dbReference type="ARBA" id="ARBA00022741"/>
    </source>
</evidence>
<dbReference type="InterPro" id="IPR014445">
    <property type="entry name" value="Gln-dep_NAD_synthase"/>
</dbReference>
<protein>
    <recommendedName>
        <fullName evidence="3">NAD(+) synthase (glutamine-hydrolyzing)</fullName>
        <ecNumber evidence="3">6.3.5.1</ecNumber>
    </recommendedName>
</protein>
<keyword evidence="5" id="KW-0547">Nucleotide-binding</keyword>
<dbReference type="InterPro" id="IPR022310">
    <property type="entry name" value="NAD/GMP_synthase"/>
</dbReference>
<keyword evidence="7" id="KW-0520">NAD</keyword>
<dbReference type="GO" id="GO:0009435">
    <property type="term" value="P:NAD+ biosynthetic process"/>
    <property type="evidence" value="ECO:0007669"/>
    <property type="project" value="UniProtKB-UniPathway"/>
</dbReference>
<dbReference type="Gene3D" id="3.60.110.10">
    <property type="entry name" value="Carbon-nitrogen hydrolase"/>
    <property type="match status" value="1"/>
</dbReference>
<evidence type="ECO:0000256" key="8">
    <source>
        <dbReference type="SAM" id="MobiDB-lite"/>
    </source>
</evidence>
<dbReference type="HAMAP" id="MF_02090">
    <property type="entry name" value="NadE_glutamine_dep"/>
    <property type="match status" value="1"/>
</dbReference>
<proteinExistence type="inferred from homology"/>
<dbReference type="PIRSF" id="PIRSF006630">
    <property type="entry name" value="NADS_GAT"/>
    <property type="match status" value="1"/>
</dbReference>